<dbReference type="RefSeq" id="WP_186845311.1">
    <property type="nucleotide sequence ID" value="NZ_JACOME010000002.1"/>
</dbReference>
<protein>
    <submittedName>
        <fullName evidence="1">Uncharacterized protein</fullName>
    </submittedName>
</protein>
<comment type="caution">
    <text evidence="1">The sequence shown here is derived from an EMBL/GenBank/DDBJ whole genome shotgun (WGS) entry which is preliminary data.</text>
</comment>
<evidence type="ECO:0000313" key="1">
    <source>
        <dbReference type="EMBL" id="MBC3846179.1"/>
    </source>
</evidence>
<gene>
    <name evidence="1" type="ORF">H6H04_07305</name>
</gene>
<keyword evidence="2" id="KW-1185">Reference proteome</keyword>
<reference evidence="1 2" key="1">
    <citation type="submission" date="2020-08" db="EMBL/GenBank/DDBJ databases">
        <title>Winogradskyella ouciana sp. nov., isolated from the hadal seawater of the Mariana Trench.</title>
        <authorList>
            <person name="He X."/>
        </authorList>
    </citation>
    <scope>NUCLEOTIDE SEQUENCE [LARGE SCALE GENOMIC DNA]</scope>
    <source>
        <strain evidence="1 2">KCTC 22026</strain>
    </source>
</reference>
<name>A0ABR6Y0J8_9FLAO</name>
<dbReference type="EMBL" id="JACOME010000002">
    <property type="protein sequence ID" value="MBC3846179.1"/>
    <property type="molecule type" value="Genomic_DNA"/>
</dbReference>
<accession>A0ABR6Y0J8</accession>
<sequence>MKKLGTLIFGIILGALAMYLYYNYYGVGMEQPPIGAPKGIITPKEAIALDKAFNIKHRIINDSLFKDTKIKDNRSSWWSIEDIQSYINYAENQAGELGYSMDGLRVYLGSHPSINGQAGLTTMFLIPTGKLNTSQGNILPIFQGPSNDIKGADGLNLGHDGVPPSSNYPQ</sequence>
<evidence type="ECO:0000313" key="2">
    <source>
        <dbReference type="Proteomes" id="UP000607435"/>
    </source>
</evidence>
<dbReference type="Proteomes" id="UP000607435">
    <property type="component" value="Unassembled WGS sequence"/>
</dbReference>
<proteinExistence type="predicted"/>
<organism evidence="1 2">
    <name type="scientific">Winogradskyella echinorum</name>
    <dbReference type="NCBI Taxonomy" id="538189"/>
    <lineage>
        <taxon>Bacteria</taxon>
        <taxon>Pseudomonadati</taxon>
        <taxon>Bacteroidota</taxon>
        <taxon>Flavobacteriia</taxon>
        <taxon>Flavobacteriales</taxon>
        <taxon>Flavobacteriaceae</taxon>
        <taxon>Winogradskyella</taxon>
    </lineage>
</organism>